<evidence type="ECO:0000256" key="2">
    <source>
        <dbReference type="ARBA" id="ARBA00005914"/>
    </source>
</evidence>
<dbReference type="RefSeq" id="WP_158158698.1">
    <property type="nucleotide sequence ID" value="NZ_CP056030.1"/>
</dbReference>
<dbReference type="Proteomes" id="UP000509568">
    <property type="component" value="Chromosome"/>
</dbReference>
<dbReference type="InterPro" id="IPR004937">
    <property type="entry name" value="Urea_transporter"/>
</dbReference>
<dbReference type="GO" id="GO:0005886">
    <property type="term" value="C:plasma membrane"/>
    <property type="evidence" value="ECO:0007669"/>
    <property type="project" value="UniProtKB-SubCell"/>
</dbReference>
<name>A0A7D5HYX0_9PSED</name>
<feature type="transmembrane region" description="Helical" evidence="7">
    <location>
        <begin position="185"/>
        <end position="202"/>
    </location>
</feature>
<dbReference type="AlphaFoldDB" id="A0A7D5HYX0"/>
<gene>
    <name evidence="8" type="ORF">HWQ56_20365</name>
</gene>
<comment type="subcellular location">
    <subcellularLocation>
        <location evidence="1">Cell membrane</location>
        <topology evidence="1">Multi-pass membrane protein</topology>
    </subcellularLocation>
</comment>
<sequence length="280" mass="29492">MPKPFCPDWATALLNGFSQVLLQRHPLCGLCCLLAILLCAPQSLGGALLGAATGLLTAQRRGYPREHRQAGLFSYNGVLIGLLFSHWLPLNLTLPLLIIAASGLSSLLVARWLAVCARPTCLPAYTAPFVLAGWALAWAVVPGRDTAQVFAVSDLLTGLGQVFVLASPMAGALVLLGLWLADRRAACWALAASAAGLGFAWLQNEPPLPGLYGVNPALAAVAFSTRPRYAVVAVVLTLLLQPGFASLPVPALTAPFVLACWLVKASARLLQGEPALHRPR</sequence>
<organism evidence="8 9">
    <name type="scientific">Pseudomonas eucalypticola</name>
    <dbReference type="NCBI Taxonomy" id="2599595"/>
    <lineage>
        <taxon>Bacteria</taxon>
        <taxon>Pseudomonadati</taxon>
        <taxon>Pseudomonadota</taxon>
        <taxon>Gammaproteobacteria</taxon>
        <taxon>Pseudomonadales</taxon>
        <taxon>Pseudomonadaceae</taxon>
        <taxon>Pseudomonas</taxon>
    </lineage>
</organism>
<keyword evidence="5 7" id="KW-1133">Transmembrane helix</keyword>
<feature type="transmembrane region" description="Helical" evidence="7">
    <location>
        <begin position="27"/>
        <end position="58"/>
    </location>
</feature>
<proteinExistence type="inferred from homology"/>
<evidence type="ECO:0000313" key="9">
    <source>
        <dbReference type="Proteomes" id="UP000509568"/>
    </source>
</evidence>
<keyword evidence="4 7" id="KW-0812">Transmembrane</keyword>
<evidence type="ECO:0000256" key="1">
    <source>
        <dbReference type="ARBA" id="ARBA00004651"/>
    </source>
</evidence>
<evidence type="ECO:0000313" key="8">
    <source>
        <dbReference type="EMBL" id="QKZ06011.1"/>
    </source>
</evidence>
<feature type="transmembrane region" description="Helical" evidence="7">
    <location>
        <begin position="244"/>
        <end position="263"/>
    </location>
</feature>
<feature type="transmembrane region" description="Helical" evidence="7">
    <location>
        <begin position="161"/>
        <end position="180"/>
    </location>
</feature>
<keyword evidence="3" id="KW-1003">Cell membrane</keyword>
<feature type="transmembrane region" description="Helical" evidence="7">
    <location>
        <begin position="121"/>
        <end position="141"/>
    </location>
</feature>
<evidence type="ECO:0000256" key="7">
    <source>
        <dbReference type="SAM" id="Phobius"/>
    </source>
</evidence>
<dbReference type="KEGG" id="pez:HWQ56_20365"/>
<evidence type="ECO:0000256" key="6">
    <source>
        <dbReference type="ARBA" id="ARBA00023136"/>
    </source>
</evidence>
<dbReference type="PANTHER" id="PTHR10464">
    <property type="entry name" value="UREA TRANSPORTER"/>
    <property type="match status" value="1"/>
</dbReference>
<comment type="similarity">
    <text evidence="2">Belongs to the urea transporter family.</text>
</comment>
<keyword evidence="6 7" id="KW-0472">Membrane</keyword>
<dbReference type="InterPro" id="IPR029020">
    <property type="entry name" value="Ammonium/urea_transptr"/>
</dbReference>
<feature type="transmembrane region" description="Helical" evidence="7">
    <location>
        <begin position="94"/>
        <end position="114"/>
    </location>
</feature>
<dbReference type="Pfam" id="PF03253">
    <property type="entry name" value="UT"/>
    <property type="match status" value="1"/>
</dbReference>
<evidence type="ECO:0000256" key="3">
    <source>
        <dbReference type="ARBA" id="ARBA00022475"/>
    </source>
</evidence>
<protein>
    <submittedName>
        <fullName evidence="8">Urea transporter</fullName>
    </submittedName>
</protein>
<dbReference type="EMBL" id="CP056030">
    <property type="protein sequence ID" value="QKZ06011.1"/>
    <property type="molecule type" value="Genomic_DNA"/>
</dbReference>
<keyword evidence="9" id="KW-1185">Reference proteome</keyword>
<evidence type="ECO:0000256" key="4">
    <source>
        <dbReference type="ARBA" id="ARBA00022692"/>
    </source>
</evidence>
<dbReference type="Gene3D" id="1.10.3430.10">
    <property type="entry name" value="Ammonium transporter AmtB like domains"/>
    <property type="match status" value="1"/>
</dbReference>
<reference evidence="8 9" key="1">
    <citation type="submission" date="2020-06" db="EMBL/GenBank/DDBJ databases">
        <title>Pseudomonas eucalypticola sp. nov., an endophyte of Eucalyptus dunnii leaves with biocontrol ability of eucalyptus leaf blight.</title>
        <authorList>
            <person name="Liu Y."/>
            <person name="Song Z."/>
            <person name="Zeng H."/>
            <person name="Lu M."/>
            <person name="Wang X."/>
            <person name="Lian X."/>
            <person name="Zhang Q."/>
        </authorList>
    </citation>
    <scope>NUCLEOTIDE SEQUENCE [LARGE SCALE GENOMIC DNA]</scope>
    <source>
        <strain evidence="8 9">NP-1</strain>
    </source>
</reference>
<dbReference type="PANTHER" id="PTHR10464:SF4">
    <property type="entry name" value="UREA TRANSPORTER"/>
    <property type="match status" value="1"/>
</dbReference>
<accession>A0A7D5HYX0</accession>
<evidence type="ECO:0000256" key="5">
    <source>
        <dbReference type="ARBA" id="ARBA00022989"/>
    </source>
</evidence>
<feature type="transmembrane region" description="Helical" evidence="7">
    <location>
        <begin position="70"/>
        <end position="88"/>
    </location>
</feature>
<dbReference type="GO" id="GO:0015204">
    <property type="term" value="F:urea transmembrane transporter activity"/>
    <property type="evidence" value="ECO:0007669"/>
    <property type="project" value="InterPro"/>
</dbReference>